<evidence type="ECO:0000313" key="2">
    <source>
        <dbReference type="EMBL" id="MYL70697.1"/>
    </source>
</evidence>
<dbReference type="Proteomes" id="UP000450457">
    <property type="component" value="Unassembled WGS sequence"/>
</dbReference>
<keyword evidence="1" id="KW-0472">Membrane</keyword>
<accession>A0A845FAQ8</accession>
<feature type="transmembrane region" description="Helical" evidence="1">
    <location>
        <begin position="118"/>
        <end position="137"/>
    </location>
</feature>
<protein>
    <submittedName>
        <fullName evidence="2">Uncharacterized protein</fullName>
    </submittedName>
</protein>
<reference evidence="2 3" key="1">
    <citation type="submission" date="2019-11" db="EMBL/GenBank/DDBJ databases">
        <title>Genome sequences of 17 halophilic strains isolated from different environments.</title>
        <authorList>
            <person name="Furrow R.E."/>
        </authorList>
    </citation>
    <scope>NUCLEOTIDE SEQUENCE [LARGE SCALE GENOMIC DNA]</scope>
    <source>
        <strain evidence="2 3">SL-4</strain>
    </source>
</reference>
<organism evidence="2 3">
    <name type="scientific">Halobacillus litoralis</name>
    <dbReference type="NCBI Taxonomy" id="45668"/>
    <lineage>
        <taxon>Bacteria</taxon>
        <taxon>Bacillati</taxon>
        <taxon>Bacillota</taxon>
        <taxon>Bacilli</taxon>
        <taxon>Bacillales</taxon>
        <taxon>Bacillaceae</taxon>
        <taxon>Halobacillus</taxon>
    </lineage>
</organism>
<feature type="transmembrane region" description="Helical" evidence="1">
    <location>
        <begin position="12"/>
        <end position="33"/>
    </location>
</feature>
<evidence type="ECO:0000313" key="3">
    <source>
        <dbReference type="Proteomes" id="UP000450457"/>
    </source>
</evidence>
<name>A0A845FAQ8_9BACI</name>
<dbReference type="OrthoDB" id="2971544at2"/>
<gene>
    <name evidence="2" type="ORF">GLW00_07540</name>
</gene>
<feature type="transmembrane region" description="Helical" evidence="1">
    <location>
        <begin position="89"/>
        <end position="106"/>
    </location>
</feature>
<dbReference type="EMBL" id="WMFA01000002">
    <property type="protein sequence ID" value="MYL70697.1"/>
    <property type="molecule type" value="Genomic_DNA"/>
</dbReference>
<dbReference type="RefSeq" id="WP_160912742.1">
    <property type="nucleotide sequence ID" value="NZ_WMFA01000002.1"/>
</dbReference>
<dbReference type="AlphaFoldDB" id="A0A845FAQ8"/>
<comment type="caution">
    <text evidence="2">The sequence shown here is derived from an EMBL/GenBank/DDBJ whole genome shotgun (WGS) entry which is preliminary data.</text>
</comment>
<sequence length="149" mass="17376">MSEELLNKVRRILLYIAFLMAAFFFSYILAYPLGYSPLGYEVVKNHDNTVVVKSLNTWGIAEERITYQAPEEDEWKAKALVDRIERQPMEYHLFFTSIMVAVFWLGMEVRKGQSLKKVLVLSGFYVFVSGLSLIRHLRDIQEILEGTLY</sequence>
<keyword evidence="1" id="KW-0812">Transmembrane</keyword>
<evidence type="ECO:0000256" key="1">
    <source>
        <dbReference type="SAM" id="Phobius"/>
    </source>
</evidence>
<proteinExistence type="predicted"/>
<dbReference type="GeneID" id="78006838"/>
<keyword evidence="1" id="KW-1133">Transmembrane helix</keyword>